<dbReference type="InterPro" id="IPR005532">
    <property type="entry name" value="SUMF_dom"/>
</dbReference>
<comment type="caution">
    <text evidence="2">The sequence shown here is derived from an EMBL/GenBank/DDBJ whole genome shotgun (WGS) entry which is preliminary data.</text>
</comment>
<evidence type="ECO:0000259" key="1">
    <source>
        <dbReference type="Pfam" id="PF03781"/>
    </source>
</evidence>
<dbReference type="EMBL" id="AGRW01000050">
    <property type="protein sequence ID" value="EIC01451.1"/>
    <property type="molecule type" value="Genomic_DNA"/>
</dbReference>
<accession>H7EM43</accession>
<dbReference type="SUPFAM" id="SSF56436">
    <property type="entry name" value="C-type lectin-like"/>
    <property type="match status" value="1"/>
</dbReference>
<dbReference type="PATRIC" id="fig|907348.3.peg.1997"/>
<dbReference type="InterPro" id="IPR042095">
    <property type="entry name" value="SUMF_sf"/>
</dbReference>
<organism evidence="2 3">
    <name type="scientific">Treponema saccharophilum DSM 2985</name>
    <dbReference type="NCBI Taxonomy" id="907348"/>
    <lineage>
        <taxon>Bacteria</taxon>
        <taxon>Pseudomonadati</taxon>
        <taxon>Spirochaetota</taxon>
        <taxon>Spirochaetia</taxon>
        <taxon>Spirochaetales</taxon>
        <taxon>Treponemataceae</taxon>
        <taxon>Treponema</taxon>
    </lineage>
</organism>
<dbReference type="eggNOG" id="COG1262">
    <property type="taxonomic scope" value="Bacteria"/>
</dbReference>
<feature type="domain" description="Sulfatase-modifying factor enzyme-like" evidence="1">
    <location>
        <begin position="49"/>
        <end position="246"/>
    </location>
</feature>
<keyword evidence="3" id="KW-1185">Reference proteome</keyword>
<dbReference type="GO" id="GO:0120147">
    <property type="term" value="F:formylglycine-generating oxidase activity"/>
    <property type="evidence" value="ECO:0007669"/>
    <property type="project" value="TreeGrafter"/>
</dbReference>
<evidence type="ECO:0000313" key="2">
    <source>
        <dbReference type="EMBL" id="EIC01451.1"/>
    </source>
</evidence>
<dbReference type="STRING" id="907348.TresaDRAFT_1343"/>
<dbReference type="PANTHER" id="PTHR23150:SF19">
    <property type="entry name" value="FORMYLGLYCINE-GENERATING ENZYME"/>
    <property type="match status" value="1"/>
</dbReference>
<name>H7EM43_9SPIR</name>
<dbReference type="InterPro" id="IPR016187">
    <property type="entry name" value="CTDL_fold"/>
</dbReference>
<dbReference type="Proteomes" id="UP000003571">
    <property type="component" value="Unassembled WGS sequence"/>
</dbReference>
<proteinExistence type="predicted"/>
<dbReference type="Pfam" id="PF03781">
    <property type="entry name" value="FGE-sulfatase"/>
    <property type="match status" value="1"/>
</dbReference>
<evidence type="ECO:0000313" key="3">
    <source>
        <dbReference type="Proteomes" id="UP000003571"/>
    </source>
</evidence>
<dbReference type="Gene3D" id="3.90.1580.10">
    <property type="entry name" value="paralog of FGE (formylglycine-generating enzyme)"/>
    <property type="match status" value="1"/>
</dbReference>
<sequence length="423" mass="48075">MAAAAVLSSLAAAEKYDLTKTVTEEGISVDMIQIPGTDIEMLKTEVTQFLYENVMGVNPSEFKGNDNPVECVSWYDAVYFCNKLSVMHGLSPVYEVDGESDVSKWGYEPNSSTDKDHKFNSIVTQNIDADGYRLPTLDERIYAAKGGQNYIYAGSDIIDEVAWYKDNSGNTTHPVAQKKPNGYGLYDMSGNVYEWVWDAYYDRYRLLGGGAWYNSYLWGTVTECETTGKGNSLPWVCDSSRGFRIVRKAKYAALQGDDEETTKKAYTQHSDFPDELPPVSEERLQEILAEIVEREKLIITEEESDDTVRKMGGSTYIHTKGSTYLIDPNTSSPYLYFRMQGNEKSCIPNFIYVLYARPTQKNMEAYVWHQFAMLLGIIPEEARSLDPDKIDWQRIKSQAYLHTKVKIGSEDYDVLFNEFVSKD</sequence>
<reference evidence="2 3" key="1">
    <citation type="submission" date="2011-09" db="EMBL/GenBank/DDBJ databases">
        <title>The draft genome of Treponema saccharophilum DSM 2985.</title>
        <authorList>
            <consortium name="US DOE Joint Genome Institute (JGI-PGF)"/>
            <person name="Lucas S."/>
            <person name="Copeland A."/>
            <person name="Lapidus A."/>
            <person name="Glavina del Rio T."/>
            <person name="Dalin E."/>
            <person name="Tice H."/>
            <person name="Bruce D."/>
            <person name="Goodwin L."/>
            <person name="Pitluck S."/>
            <person name="Peters L."/>
            <person name="Kyrpides N."/>
            <person name="Mavromatis K."/>
            <person name="Ivanova N."/>
            <person name="Markowitz V."/>
            <person name="Cheng J.-F."/>
            <person name="Hugenholtz P."/>
            <person name="Woyke T."/>
            <person name="Wu D."/>
            <person name="Gronow S."/>
            <person name="Wellnitz S."/>
            <person name="Brambilla E."/>
            <person name="Klenk H.-P."/>
            <person name="Eisen J.A."/>
        </authorList>
    </citation>
    <scope>NUCLEOTIDE SEQUENCE [LARGE SCALE GENOMIC DNA]</scope>
    <source>
        <strain evidence="2 3">DSM 2985</strain>
    </source>
</reference>
<dbReference type="InterPro" id="IPR051043">
    <property type="entry name" value="Sulfatase_Mod_Factor_Kinase"/>
</dbReference>
<protein>
    <recommendedName>
        <fullName evidence="1">Sulfatase-modifying factor enzyme-like domain-containing protein</fullName>
    </recommendedName>
</protein>
<dbReference type="PANTHER" id="PTHR23150">
    <property type="entry name" value="SULFATASE MODIFYING FACTOR 1, 2"/>
    <property type="match status" value="1"/>
</dbReference>
<dbReference type="AlphaFoldDB" id="H7EM43"/>
<gene>
    <name evidence="2" type="ORF">TresaDRAFT_1343</name>
</gene>